<name>A0A9P6GW77_9MICR</name>
<keyword evidence="1" id="KW-0396">Initiation factor</keyword>
<proteinExistence type="predicted"/>
<dbReference type="OrthoDB" id="2194683at2759"/>
<protein>
    <submittedName>
        <fullName evidence="1">Eukaryotic translation initiation factor 3 subunit B</fullName>
    </submittedName>
</protein>
<dbReference type="GO" id="GO:0003743">
    <property type="term" value="F:translation initiation factor activity"/>
    <property type="evidence" value="ECO:0007669"/>
    <property type="project" value="UniProtKB-KW"/>
</dbReference>
<dbReference type="AlphaFoldDB" id="A0A9P6GW77"/>
<gene>
    <name evidence="1" type="primary">eif3B</name>
    <name evidence="1" type="ORF">NGRA_2930</name>
</gene>
<keyword evidence="2" id="KW-1185">Reference proteome</keyword>
<comment type="caution">
    <text evidence="1">The sequence shown here is derived from an EMBL/GenBank/DDBJ whole genome shotgun (WGS) entry which is preliminary data.</text>
</comment>
<evidence type="ECO:0000313" key="2">
    <source>
        <dbReference type="Proteomes" id="UP000740883"/>
    </source>
</evidence>
<dbReference type="Proteomes" id="UP000740883">
    <property type="component" value="Unassembled WGS sequence"/>
</dbReference>
<organism evidence="1 2">
    <name type="scientific">Nosema granulosis</name>
    <dbReference type="NCBI Taxonomy" id="83296"/>
    <lineage>
        <taxon>Eukaryota</taxon>
        <taxon>Fungi</taxon>
        <taxon>Fungi incertae sedis</taxon>
        <taxon>Microsporidia</taxon>
        <taxon>Nosematidae</taxon>
        <taxon>Nosema</taxon>
    </lineage>
</organism>
<feature type="non-terminal residue" evidence="1">
    <location>
        <position position="1"/>
    </location>
</feature>
<keyword evidence="1" id="KW-0648">Protein biosynthesis</keyword>
<sequence>GIKDGIKDGIISLMGEDIKKVDIIKAKHGQMMIFSDDRVQRIFYTSRLGTQKKTLANVSSVEFFFSQNRGFALMTKATKGGKTYSLETFTHDMITTNNIDAEIKKIKVADEAFVTYDTNKNVTFYKLDKFNFRKIKQVQKEDDCVISVSGSMFCIFDGETENIEFYDGGDLRSVYSHQACTNIIWSETGLNCASISRSTGLTQLYNCNGKLFWKKIYNRILNFQWRPFHRLSKEEKNKLSTYSIEKYKKGFESSSGAESNLDELISEWKSFLVGKRNLLTKNLVA</sequence>
<dbReference type="EMBL" id="SBJO01000466">
    <property type="protein sequence ID" value="KAF9760970.1"/>
    <property type="molecule type" value="Genomic_DNA"/>
</dbReference>
<reference evidence="1 2" key="1">
    <citation type="journal article" date="2020" name="Genome Biol. Evol.">
        <title>Comparative genomics of strictly vertically transmitted, feminizing microsporidia endosymbionts of amphipod crustaceans.</title>
        <authorList>
            <person name="Cormier A."/>
            <person name="Chebbi M.A."/>
            <person name="Giraud I."/>
            <person name="Wattier R."/>
            <person name="Teixeira M."/>
            <person name="Gilbert C."/>
            <person name="Rigaud T."/>
            <person name="Cordaux R."/>
        </authorList>
    </citation>
    <scope>NUCLEOTIDE SEQUENCE [LARGE SCALE GENOMIC DNA]</scope>
    <source>
        <strain evidence="1 2">Ou3-Ou53</strain>
    </source>
</reference>
<evidence type="ECO:0000313" key="1">
    <source>
        <dbReference type="EMBL" id="KAF9760970.1"/>
    </source>
</evidence>
<accession>A0A9P6GW77</accession>